<protein>
    <submittedName>
        <fullName evidence="8">Di-heme oxidoredictase family protein</fullName>
    </submittedName>
</protein>
<feature type="compositionally biased region" description="Pro residues" evidence="5">
    <location>
        <begin position="415"/>
        <end position="425"/>
    </location>
</feature>
<evidence type="ECO:0000259" key="7">
    <source>
        <dbReference type="PROSITE" id="PS51007"/>
    </source>
</evidence>
<organism evidence="8">
    <name type="scientific">Singulisphaera sp. Ch08</name>
    <dbReference type="NCBI Taxonomy" id="3120278"/>
    <lineage>
        <taxon>Bacteria</taxon>
        <taxon>Pseudomonadati</taxon>
        <taxon>Planctomycetota</taxon>
        <taxon>Planctomycetia</taxon>
        <taxon>Isosphaerales</taxon>
        <taxon>Isosphaeraceae</taxon>
        <taxon>Singulisphaera</taxon>
    </lineage>
</organism>
<feature type="chain" id="PRO_5043728034" evidence="6">
    <location>
        <begin position="25"/>
        <end position="524"/>
    </location>
</feature>
<dbReference type="GO" id="GO:0009055">
    <property type="term" value="F:electron transfer activity"/>
    <property type="evidence" value="ECO:0007669"/>
    <property type="project" value="InterPro"/>
</dbReference>
<evidence type="ECO:0000256" key="6">
    <source>
        <dbReference type="SAM" id="SignalP"/>
    </source>
</evidence>
<dbReference type="GO" id="GO:0004130">
    <property type="term" value="F:cytochrome-c peroxidase activity"/>
    <property type="evidence" value="ECO:0007669"/>
    <property type="project" value="TreeGrafter"/>
</dbReference>
<name>A0AAU7CPH3_9BACT</name>
<evidence type="ECO:0000313" key="8">
    <source>
        <dbReference type="EMBL" id="XBH07229.1"/>
    </source>
</evidence>
<dbReference type="Gene3D" id="1.10.760.10">
    <property type="entry name" value="Cytochrome c-like domain"/>
    <property type="match status" value="1"/>
</dbReference>
<feature type="domain" description="Cytochrome c" evidence="7">
    <location>
        <begin position="29"/>
        <end position="344"/>
    </location>
</feature>
<dbReference type="GO" id="GO:0020037">
    <property type="term" value="F:heme binding"/>
    <property type="evidence" value="ECO:0007669"/>
    <property type="project" value="InterPro"/>
</dbReference>
<keyword evidence="2 4" id="KW-0479">Metal-binding</keyword>
<proteinExistence type="predicted"/>
<dbReference type="InterPro" id="IPR010538">
    <property type="entry name" value="DHOR"/>
</dbReference>
<feature type="signal peptide" evidence="6">
    <location>
        <begin position="1"/>
        <end position="24"/>
    </location>
</feature>
<evidence type="ECO:0000256" key="5">
    <source>
        <dbReference type="SAM" id="MobiDB-lite"/>
    </source>
</evidence>
<dbReference type="PROSITE" id="PS51007">
    <property type="entry name" value="CYTC"/>
    <property type="match status" value="2"/>
</dbReference>
<evidence type="ECO:0000256" key="4">
    <source>
        <dbReference type="PROSITE-ProRule" id="PRU00433"/>
    </source>
</evidence>
<dbReference type="RefSeq" id="WP_406700072.1">
    <property type="nucleotide sequence ID" value="NZ_CP155447.1"/>
</dbReference>
<dbReference type="Pfam" id="PF06537">
    <property type="entry name" value="DHOR"/>
    <property type="match status" value="1"/>
</dbReference>
<dbReference type="AlphaFoldDB" id="A0AAU7CPH3"/>
<dbReference type="PANTHER" id="PTHR30600:SF4">
    <property type="entry name" value="CYTOCHROME C DOMAIN-CONTAINING PROTEIN"/>
    <property type="match status" value="1"/>
</dbReference>
<dbReference type="SUPFAM" id="SSF46626">
    <property type="entry name" value="Cytochrome c"/>
    <property type="match status" value="2"/>
</dbReference>
<feature type="region of interest" description="Disordered" evidence="5">
    <location>
        <begin position="403"/>
        <end position="437"/>
    </location>
</feature>
<keyword evidence="1 4" id="KW-0349">Heme</keyword>
<dbReference type="InterPro" id="IPR036909">
    <property type="entry name" value="Cyt_c-like_dom_sf"/>
</dbReference>
<dbReference type="EMBL" id="CP155447">
    <property type="protein sequence ID" value="XBH07229.1"/>
    <property type="molecule type" value="Genomic_DNA"/>
</dbReference>
<evidence type="ECO:0000256" key="1">
    <source>
        <dbReference type="ARBA" id="ARBA00022617"/>
    </source>
</evidence>
<keyword evidence="6" id="KW-0732">Signal</keyword>
<gene>
    <name evidence="8" type="ORF">V5E97_14645</name>
</gene>
<reference evidence="8" key="1">
    <citation type="submission" date="2024-05" db="EMBL/GenBank/DDBJ databases">
        <title>Planctomycetes of the genus Singulisphaera possess chitinolytic capabilities.</title>
        <authorList>
            <person name="Ivanova A."/>
        </authorList>
    </citation>
    <scope>NUCLEOTIDE SEQUENCE</scope>
    <source>
        <strain evidence="8">Ch08T</strain>
    </source>
</reference>
<evidence type="ECO:0000256" key="2">
    <source>
        <dbReference type="ARBA" id="ARBA00022723"/>
    </source>
</evidence>
<dbReference type="InterPro" id="IPR009056">
    <property type="entry name" value="Cyt_c-like_dom"/>
</dbReference>
<accession>A0AAU7CPH3</accession>
<dbReference type="GO" id="GO:0046872">
    <property type="term" value="F:metal ion binding"/>
    <property type="evidence" value="ECO:0007669"/>
    <property type="project" value="UniProtKB-KW"/>
</dbReference>
<sequence length="524" mass="55136">MRMLPWPCALVAVFALIVPSRAGMAVEPTPLERGMELFVREWMPDDSRSHNGDGLGPVFNDSSCVACHNLGGPGGGGPASKNVDLLSAIASGQDQADEGVPAGVDLGLKAPNESQIGALRQAGLRLLGNGQRDEGKKKPREANLDALTKVHAGFRSSKSVVLHRFGTDPSYADWHNFVLGAGPNPLDIEAGGRLAHGRGPAEVELATARQMVGINGAMMGGQNVGGFTLLRSQRNATALFGVGALDAIPDSVIEAAAKVDHPEFPRVHGRPARLPGGKIGRFGWKAQVPSLSEFILTACAVEIGLEVPGRSQASPPEAPAYKAPGVDLSAEECEALTKYVASLPRPVESEAGAGREDRAARAGRDTFVATGCAACHTPKLGDVEGLYSDLLLHNLGPDLGDSGFYGGTLPDSPEDGPPSTTPPPDIAQTPLIDSMPAGDRKEIVGATRQEWRTPPLWGLRDSGPYLHDGRAATIEEAIVMHGGESVDSVTRYFKLTARDRWQLQAFLKTLVAPTPTNDPLASGR</sequence>
<dbReference type="PANTHER" id="PTHR30600">
    <property type="entry name" value="CYTOCHROME C PEROXIDASE-RELATED"/>
    <property type="match status" value="1"/>
</dbReference>
<keyword evidence="3 4" id="KW-0408">Iron</keyword>
<dbReference type="InterPro" id="IPR051395">
    <property type="entry name" value="Cytochrome_c_Peroxidase/MauG"/>
</dbReference>
<feature type="domain" description="Cytochrome c" evidence="7">
    <location>
        <begin position="358"/>
        <end position="497"/>
    </location>
</feature>
<evidence type="ECO:0000256" key="3">
    <source>
        <dbReference type="ARBA" id="ARBA00023004"/>
    </source>
</evidence>